<accession>A0A1L8MQD7</accession>
<dbReference type="AlphaFoldDB" id="A0A1L8MQD7"/>
<sequence length="89" mass="10752">MFERQKRVGIIVYLYYNRDARKVLKFGDLHYHSKKSRYLVLYVNDEDVQEKVKEISKFKFVKEVIVSEFEALDHNFVGNLHRQEEVVAE</sequence>
<protein>
    <recommendedName>
        <fullName evidence="2">UPF0298 protein A9Q68_04905</fullName>
    </recommendedName>
</protein>
<reference evidence="4" key="1">
    <citation type="submission" date="2016-06" db="EMBL/GenBank/DDBJ databases">
        <authorList>
            <person name="de Vries S.P.W."/>
            <person name="Hadjirin N.F."/>
            <person name="Lay E.M."/>
            <person name="Zadoks R.N."/>
            <person name="Peacock S.J."/>
            <person name="Parkhill J."/>
            <person name="Grant A.J."/>
            <person name="Mcdougall S."/>
            <person name="Holmes M.A."/>
        </authorList>
    </citation>
    <scope>NUCLEOTIDE SEQUENCE [LARGE SCALE GENOMIC DNA]</scope>
    <source>
        <strain evidence="4">NZ1587</strain>
    </source>
</reference>
<comment type="subcellular location">
    <subcellularLocation>
        <location evidence="2">Cytoplasm</location>
    </subcellularLocation>
</comment>
<dbReference type="STRING" id="1856638.A9Q68_04905"/>
<dbReference type="NCBIfam" id="NF002631">
    <property type="entry name" value="PRK02302.1"/>
    <property type="match status" value="1"/>
</dbReference>
<evidence type="ECO:0000256" key="1">
    <source>
        <dbReference type="ARBA" id="ARBA00022490"/>
    </source>
</evidence>
<dbReference type="HAMAP" id="MF_01126">
    <property type="entry name" value="UPF0298"/>
    <property type="match status" value="1"/>
</dbReference>
<dbReference type="Pfam" id="PF09902">
    <property type="entry name" value="DUF2129"/>
    <property type="match status" value="1"/>
</dbReference>
<dbReference type="EMBL" id="LZDD01000001">
    <property type="protein sequence ID" value="OJF72885.1"/>
    <property type="molecule type" value="Genomic_DNA"/>
</dbReference>
<name>A0A1L8MQD7_9STRE</name>
<comment type="caution">
    <text evidence="3">The sequence shown here is derived from an EMBL/GenBank/DDBJ whole genome shotgun (WGS) entry which is preliminary data.</text>
</comment>
<evidence type="ECO:0000256" key="2">
    <source>
        <dbReference type="HAMAP-Rule" id="MF_01126"/>
    </source>
</evidence>
<evidence type="ECO:0000313" key="3">
    <source>
        <dbReference type="EMBL" id="OJF72885.1"/>
    </source>
</evidence>
<organism evidence="3 4">
    <name type="scientific">Streptococcus bovimastitidis</name>
    <dbReference type="NCBI Taxonomy" id="1856638"/>
    <lineage>
        <taxon>Bacteria</taxon>
        <taxon>Bacillati</taxon>
        <taxon>Bacillota</taxon>
        <taxon>Bacilli</taxon>
        <taxon>Lactobacillales</taxon>
        <taxon>Streptococcaceae</taxon>
        <taxon>Streptococcus</taxon>
    </lineage>
</organism>
<gene>
    <name evidence="3" type="ORF">A9Q68_04905</name>
</gene>
<dbReference type="OrthoDB" id="2990788at2"/>
<keyword evidence="4" id="KW-1185">Reference proteome</keyword>
<dbReference type="RefSeq" id="WP_071793581.1">
    <property type="nucleotide sequence ID" value="NZ_LZDD01000001.1"/>
</dbReference>
<proteinExistence type="inferred from homology"/>
<dbReference type="Proteomes" id="UP000182015">
    <property type="component" value="Unassembled WGS sequence"/>
</dbReference>
<dbReference type="GO" id="GO:0005737">
    <property type="term" value="C:cytoplasm"/>
    <property type="evidence" value="ECO:0007669"/>
    <property type="project" value="UniProtKB-SubCell"/>
</dbReference>
<evidence type="ECO:0000313" key="4">
    <source>
        <dbReference type="Proteomes" id="UP000182015"/>
    </source>
</evidence>
<keyword evidence="1 2" id="KW-0963">Cytoplasm</keyword>
<dbReference type="InterPro" id="IPR016979">
    <property type="entry name" value="DUF2129"/>
</dbReference>
<dbReference type="PIRSF" id="PIRSF031653">
    <property type="entry name" value="UCP031653"/>
    <property type="match status" value="1"/>
</dbReference>
<comment type="similarity">
    <text evidence="2">Belongs to the UPF0298 family.</text>
</comment>